<sequence>MAHTQTSGFPTLIYQPLGLTSLPPDLLSSDSSPAMATKSRDWRSSASLFDGYEFKSLVLLGLRHSSTSADTHSQVDLRRSSRLSVRLFFSLP</sequence>
<keyword evidence="2" id="KW-1185">Reference proteome</keyword>
<comment type="caution">
    <text evidence="1">The sequence shown here is derived from an EMBL/GenBank/DDBJ whole genome shotgun (WGS) entry which is preliminary data.</text>
</comment>
<proteinExistence type="predicted"/>
<accession>A0AA88CL69</accession>
<name>A0AA88CL69_FICCA</name>
<dbReference type="EMBL" id="BTGU01004060">
    <property type="protein sequence ID" value="GMN21880.1"/>
    <property type="molecule type" value="Genomic_DNA"/>
</dbReference>
<evidence type="ECO:0000313" key="2">
    <source>
        <dbReference type="Proteomes" id="UP001187192"/>
    </source>
</evidence>
<reference evidence="1" key="1">
    <citation type="submission" date="2023-07" db="EMBL/GenBank/DDBJ databases">
        <title>draft genome sequence of fig (Ficus carica).</title>
        <authorList>
            <person name="Takahashi T."/>
            <person name="Nishimura K."/>
        </authorList>
    </citation>
    <scope>NUCLEOTIDE SEQUENCE</scope>
</reference>
<dbReference type="AlphaFoldDB" id="A0AA88CL69"/>
<organism evidence="1 2">
    <name type="scientific">Ficus carica</name>
    <name type="common">Common fig</name>
    <dbReference type="NCBI Taxonomy" id="3494"/>
    <lineage>
        <taxon>Eukaryota</taxon>
        <taxon>Viridiplantae</taxon>
        <taxon>Streptophyta</taxon>
        <taxon>Embryophyta</taxon>
        <taxon>Tracheophyta</taxon>
        <taxon>Spermatophyta</taxon>
        <taxon>Magnoliopsida</taxon>
        <taxon>eudicotyledons</taxon>
        <taxon>Gunneridae</taxon>
        <taxon>Pentapetalae</taxon>
        <taxon>rosids</taxon>
        <taxon>fabids</taxon>
        <taxon>Rosales</taxon>
        <taxon>Moraceae</taxon>
        <taxon>Ficeae</taxon>
        <taxon>Ficus</taxon>
    </lineage>
</organism>
<protein>
    <submittedName>
        <fullName evidence="1">Uncharacterized protein</fullName>
    </submittedName>
</protein>
<dbReference type="Proteomes" id="UP001187192">
    <property type="component" value="Unassembled WGS sequence"/>
</dbReference>
<gene>
    <name evidence="1" type="ORF">TIFTF001_045572</name>
</gene>
<evidence type="ECO:0000313" key="1">
    <source>
        <dbReference type="EMBL" id="GMN21880.1"/>
    </source>
</evidence>